<evidence type="ECO:0000313" key="9">
    <source>
        <dbReference type="Proteomes" id="UP001175271"/>
    </source>
</evidence>
<dbReference type="InterPro" id="IPR004241">
    <property type="entry name" value="Atg8-like"/>
</dbReference>
<dbReference type="Pfam" id="PF02991">
    <property type="entry name" value="ATG8"/>
    <property type="match status" value="1"/>
</dbReference>
<evidence type="ECO:0000256" key="3">
    <source>
        <dbReference type="ARBA" id="ARBA00023136"/>
    </source>
</evidence>
<feature type="region of interest" description="Disordered" evidence="7">
    <location>
        <begin position="1"/>
        <end position="23"/>
    </location>
</feature>
<keyword evidence="9" id="KW-1185">Reference proteome</keyword>
<dbReference type="Gene3D" id="3.10.20.90">
    <property type="entry name" value="Phosphatidylinositol 3-kinase Catalytic Subunit, Chain A, domain 1"/>
    <property type="match status" value="1"/>
</dbReference>
<reference evidence="8" key="1">
    <citation type="submission" date="2023-06" db="EMBL/GenBank/DDBJ databases">
        <title>Genomic analysis of the entomopathogenic nematode Steinernema hermaphroditum.</title>
        <authorList>
            <person name="Schwarz E.M."/>
            <person name="Heppert J.K."/>
            <person name="Baniya A."/>
            <person name="Schwartz H.T."/>
            <person name="Tan C.-H."/>
            <person name="Antoshechkin I."/>
            <person name="Sternberg P.W."/>
            <person name="Goodrich-Blair H."/>
            <person name="Dillman A.R."/>
        </authorList>
    </citation>
    <scope>NUCLEOTIDE SEQUENCE</scope>
    <source>
        <strain evidence="8">PS9179</strain>
        <tissue evidence="8">Whole animal</tissue>
    </source>
</reference>
<comment type="subcellular location">
    <subcellularLocation>
        <location evidence="1">Membrane</location>
    </subcellularLocation>
</comment>
<dbReference type="GO" id="GO:0006914">
    <property type="term" value="P:autophagy"/>
    <property type="evidence" value="ECO:0007669"/>
    <property type="project" value="UniProtKB-KW"/>
</dbReference>
<sequence>MSSESVPVDPVEPVTNEVSVAPAEDTRPFKERFTLERRQRMAAKMLQDRHDAVAVVCEKASHSKLARVDKVRYVMARSMTVAQLMAVIREKMQLRDDESLFFFVKNTIPPMTQAVGDLWDKYADEDGFLYFTYQEESVYGH</sequence>
<comment type="caution">
    <text evidence="8">The sequence shown here is derived from an EMBL/GenBank/DDBJ whole genome shotgun (WGS) entry which is preliminary data.</text>
</comment>
<dbReference type="EMBL" id="JAUCMV010000003">
    <property type="protein sequence ID" value="KAK0412954.1"/>
    <property type="molecule type" value="Genomic_DNA"/>
</dbReference>
<organism evidence="8 9">
    <name type="scientific">Steinernema hermaphroditum</name>
    <dbReference type="NCBI Taxonomy" id="289476"/>
    <lineage>
        <taxon>Eukaryota</taxon>
        <taxon>Metazoa</taxon>
        <taxon>Ecdysozoa</taxon>
        <taxon>Nematoda</taxon>
        <taxon>Chromadorea</taxon>
        <taxon>Rhabditida</taxon>
        <taxon>Tylenchina</taxon>
        <taxon>Panagrolaimomorpha</taxon>
        <taxon>Strongyloidoidea</taxon>
        <taxon>Steinernematidae</taxon>
        <taxon>Steinernema</taxon>
    </lineage>
</organism>
<evidence type="ECO:0000256" key="2">
    <source>
        <dbReference type="ARBA" id="ARBA00007293"/>
    </source>
</evidence>
<dbReference type="GO" id="GO:0016020">
    <property type="term" value="C:membrane"/>
    <property type="evidence" value="ECO:0007669"/>
    <property type="project" value="UniProtKB-SubCell"/>
</dbReference>
<evidence type="ECO:0000256" key="5">
    <source>
        <dbReference type="PIRSR" id="PIRSR604241-50"/>
    </source>
</evidence>
<evidence type="ECO:0000256" key="6">
    <source>
        <dbReference type="RuleBase" id="RU004384"/>
    </source>
</evidence>
<gene>
    <name evidence="8" type="ORF">QR680_006505</name>
</gene>
<keyword evidence="3" id="KW-0472">Membrane</keyword>
<evidence type="ECO:0000256" key="7">
    <source>
        <dbReference type="SAM" id="MobiDB-lite"/>
    </source>
</evidence>
<dbReference type="PANTHER" id="PTHR10969">
    <property type="entry name" value="MICROTUBULE-ASSOCIATED PROTEINS 1A/1B LIGHT CHAIN 3-RELATED"/>
    <property type="match status" value="1"/>
</dbReference>
<evidence type="ECO:0000313" key="8">
    <source>
        <dbReference type="EMBL" id="KAK0412954.1"/>
    </source>
</evidence>
<comment type="similarity">
    <text evidence="2 6">Belongs to the ATG8 family.</text>
</comment>
<accession>A0AA39LXJ1</accession>
<name>A0AA39LXJ1_9BILA</name>
<dbReference type="Proteomes" id="UP001175271">
    <property type="component" value="Unassembled WGS sequence"/>
</dbReference>
<keyword evidence="4 5" id="KW-0449">Lipoprotein</keyword>
<evidence type="ECO:0000256" key="4">
    <source>
        <dbReference type="ARBA" id="ARBA00023288"/>
    </source>
</evidence>
<dbReference type="InterPro" id="IPR029071">
    <property type="entry name" value="Ubiquitin-like_domsf"/>
</dbReference>
<protein>
    <recommendedName>
        <fullName evidence="10">Autophagy-related protein</fullName>
    </recommendedName>
</protein>
<evidence type="ECO:0000256" key="1">
    <source>
        <dbReference type="ARBA" id="ARBA00004370"/>
    </source>
</evidence>
<dbReference type="SUPFAM" id="SSF54236">
    <property type="entry name" value="Ubiquitin-like"/>
    <property type="match status" value="1"/>
</dbReference>
<dbReference type="AlphaFoldDB" id="A0AA39LXJ1"/>
<evidence type="ECO:0008006" key="10">
    <source>
        <dbReference type="Google" id="ProtNLM"/>
    </source>
</evidence>
<feature type="lipid moiety-binding region" description="Phosphatidylserine amidated glycine; alternate" evidence="5">
    <location>
        <position position="140"/>
    </location>
</feature>
<proteinExistence type="inferred from homology"/>
<keyword evidence="6" id="KW-0072">Autophagy</keyword>
<feature type="compositionally biased region" description="Low complexity" evidence="7">
    <location>
        <begin position="1"/>
        <end position="14"/>
    </location>
</feature>